<evidence type="ECO:0000313" key="2">
    <source>
        <dbReference type="EMBL" id="MFC5628300.1"/>
    </source>
</evidence>
<reference evidence="3" key="1">
    <citation type="journal article" date="2019" name="Int. J. Syst. Evol. Microbiol.">
        <title>The Global Catalogue of Microorganisms (GCM) 10K type strain sequencing project: providing services to taxonomists for standard genome sequencing and annotation.</title>
        <authorList>
            <consortium name="The Broad Institute Genomics Platform"/>
            <consortium name="The Broad Institute Genome Sequencing Center for Infectious Disease"/>
            <person name="Wu L."/>
            <person name="Ma J."/>
        </authorList>
    </citation>
    <scope>NUCLEOTIDE SEQUENCE [LARGE SCALE GENOMIC DNA]</scope>
    <source>
        <strain evidence="3">CGMCC 1.15790</strain>
    </source>
</reference>
<gene>
    <name evidence="2" type="ORF">ACFPTR_05240</name>
</gene>
<dbReference type="EMBL" id="JBHSPF010000018">
    <property type="protein sequence ID" value="MFC5628300.1"/>
    <property type="molecule type" value="Genomic_DNA"/>
</dbReference>
<organism evidence="2 3">
    <name type="scientific">Aliibacillus thermotolerans</name>
    <dbReference type="NCBI Taxonomy" id="1834418"/>
    <lineage>
        <taxon>Bacteria</taxon>
        <taxon>Bacillati</taxon>
        <taxon>Bacillota</taxon>
        <taxon>Bacilli</taxon>
        <taxon>Bacillales</taxon>
        <taxon>Bacillaceae</taxon>
        <taxon>Aliibacillus</taxon>
    </lineage>
</organism>
<evidence type="ECO:0000256" key="1">
    <source>
        <dbReference type="SAM" id="Phobius"/>
    </source>
</evidence>
<name>A0ABW0U7Q4_9BACI</name>
<dbReference type="Pfam" id="PF09577">
    <property type="entry name" value="Spore_YpjB"/>
    <property type="match status" value="1"/>
</dbReference>
<evidence type="ECO:0000313" key="3">
    <source>
        <dbReference type="Proteomes" id="UP001596143"/>
    </source>
</evidence>
<sequence length="274" mass="32481">MPVIQQPFRQAITYLFRWISIMLLIVLFVVIAPKSMDSETKEDVSFETWYEKVKTMYTLVEQGKYEEGKKIYHWLDLHLPALSFSTYEMNTNQMKHFLYSFERAGEALTSVTLSDEKRQSYTYSFYLSTDAILSKNNPLWKNVAKQSLPLLEEAKSLIERGEKEKARVSYQEWQHTFEQIRPAMMTGEPESRYMPLISYLEYMERESSWLEREESEDVVKLLSHVQHLIEPARATVDPSFWIVLFSIGTTIMIALTYTGWRKYRGDKTKERLRE</sequence>
<keyword evidence="3" id="KW-1185">Reference proteome</keyword>
<keyword evidence="1" id="KW-0812">Transmembrane</keyword>
<feature type="transmembrane region" description="Helical" evidence="1">
    <location>
        <begin position="240"/>
        <end position="260"/>
    </location>
</feature>
<comment type="caution">
    <text evidence="2">The sequence shown here is derived from an EMBL/GenBank/DDBJ whole genome shotgun (WGS) entry which is preliminary data.</text>
</comment>
<feature type="transmembrane region" description="Helical" evidence="1">
    <location>
        <begin position="12"/>
        <end position="32"/>
    </location>
</feature>
<dbReference type="InterPro" id="IPR014231">
    <property type="entry name" value="Spore_YpjB"/>
</dbReference>
<dbReference type="RefSeq" id="WP_270897563.1">
    <property type="nucleotide sequence ID" value="NZ_JBHSPF010000018.1"/>
</dbReference>
<dbReference type="Proteomes" id="UP001596143">
    <property type="component" value="Unassembled WGS sequence"/>
</dbReference>
<keyword evidence="1" id="KW-1133">Transmembrane helix</keyword>
<protein>
    <submittedName>
        <fullName evidence="2">Sporulation protein YpjB</fullName>
    </submittedName>
</protein>
<keyword evidence="1" id="KW-0472">Membrane</keyword>
<accession>A0ABW0U7Q4</accession>
<proteinExistence type="predicted"/>